<feature type="transmembrane region" description="Helical" evidence="10">
    <location>
        <begin position="857"/>
        <end position="880"/>
    </location>
</feature>
<feature type="transmembrane region" description="Helical" evidence="10">
    <location>
        <begin position="275"/>
        <end position="296"/>
    </location>
</feature>
<organism evidence="16 17">
    <name type="scientific">Marinobacter vulgaris</name>
    <dbReference type="NCBI Taxonomy" id="1928331"/>
    <lineage>
        <taxon>Bacteria</taxon>
        <taxon>Pseudomonadati</taxon>
        <taxon>Pseudomonadota</taxon>
        <taxon>Gammaproteobacteria</taxon>
        <taxon>Pseudomonadales</taxon>
        <taxon>Marinobacteraceae</taxon>
        <taxon>Marinobacter</taxon>
    </lineage>
</organism>
<protein>
    <submittedName>
        <fullName evidence="16">Monovalent cation/H+ antiporter subunit A</fullName>
    </submittedName>
</protein>
<evidence type="ECO:0000256" key="8">
    <source>
        <dbReference type="ARBA" id="ARBA00023136"/>
    </source>
</evidence>
<feature type="transmembrane region" description="Helical" evidence="10">
    <location>
        <begin position="754"/>
        <end position="771"/>
    </location>
</feature>
<evidence type="ECO:0000259" key="11">
    <source>
        <dbReference type="Pfam" id="PF00361"/>
    </source>
</evidence>
<accession>A0A2V3ZNU3</accession>
<dbReference type="RefSeq" id="WP_114612304.1">
    <property type="nucleotide sequence ID" value="NZ_QFWX01000002.1"/>
</dbReference>
<feature type="transmembrane region" description="Helical" evidence="10">
    <location>
        <begin position="657"/>
        <end position="679"/>
    </location>
</feature>
<feature type="transmembrane region" description="Helical" evidence="10">
    <location>
        <begin position="900"/>
        <end position="923"/>
    </location>
</feature>
<keyword evidence="5 9" id="KW-0812">Transmembrane</keyword>
<evidence type="ECO:0000259" key="14">
    <source>
        <dbReference type="Pfam" id="PF13244"/>
    </source>
</evidence>
<feature type="transmembrane region" description="Helical" evidence="10">
    <location>
        <begin position="303"/>
        <end position="321"/>
    </location>
</feature>
<dbReference type="PRINTS" id="PR01434">
    <property type="entry name" value="NADHDHGNASE5"/>
</dbReference>
<feature type="transmembrane region" description="Helical" evidence="10">
    <location>
        <begin position="691"/>
        <end position="713"/>
    </location>
</feature>
<dbReference type="AlphaFoldDB" id="A0A2V3ZNU3"/>
<dbReference type="NCBIfam" id="NF009288">
    <property type="entry name" value="PRK12648.1"/>
    <property type="match status" value="1"/>
</dbReference>
<evidence type="ECO:0000256" key="7">
    <source>
        <dbReference type="ARBA" id="ARBA00023065"/>
    </source>
</evidence>
<dbReference type="Pfam" id="PF00361">
    <property type="entry name" value="Proton_antipo_M"/>
    <property type="match status" value="1"/>
</dbReference>
<evidence type="ECO:0000256" key="3">
    <source>
        <dbReference type="ARBA" id="ARBA00022449"/>
    </source>
</evidence>
<dbReference type="InterPro" id="IPR050616">
    <property type="entry name" value="CPA3_Na-H_Antiporter_A"/>
</dbReference>
<dbReference type="Pfam" id="PF13244">
    <property type="entry name" value="MbhD"/>
    <property type="match status" value="1"/>
</dbReference>
<feature type="transmembrane region" description="Helical" evidence="10">
    <location>
        <begin position="414"/>
        <end position="436"/>
    </location>
</feature>
<feature type="domain" description="NADH:quinone oxidoreductase/Mrp antiporter transmembrane" evidence="11">
    <location>
        <begin position="131"/>
        <end position="407"/>
    </location>
</feature>
<reference evidence="17" key="1">
    <citation type="submission" date="2018-05" db="EMBL/GenBank/DDBJ databases">
        <authorList>
            <person name="Lu D."/>
        </authorList>
    </citation>
    <scope>NUCLEOTIDE SEQUENCE [LARGE SCALE GENOMIC DNA]</scope>
    <source>
        <strain evidence="17">F01</strain>
    </source>
</reference>
<feature type="transmembrane region" description="Helical" evidence="10">
    <location>
        <begin position="508"/>
        <end position="528"/>
    </location>
</feature>
<feature type="transmembrane region" description="Helical" evidence="10">
    <location>
        <begin position="169"/>
        <end position="191"/>
    </location>
</feature>
<feature type="domain" description="MrpA C-terminal/MbhE" evidence="15">
    <location>
        <begin position="690"/>
        <end position="770"/>
    </location>
</feature>
<evidence type="ECO:0000313" key="16">
    <source>
        <dbReference type="EMBL" id="PXX92752.1"/>
    </source>
</evidence>
<dbReference type="Proteomes" id="UP000253987">
    <property type="component" value="Unassembled WGS sequence"/>
</dbReference>
<evidence type="ECO:0000259" key="15">
    <source>
        <dbReference type="Pfam" id="PF20501"/>
    </source>
</evidence>
<feature type="transmembrane region" description="Helical" evidence="10">
    <location>
        <begin position="372"/>
        <end position="394"/>
    </location>
</feature>
<evidence type="ECO:0000259" key="13">
    <source>
        <dbReference type="Pfam" id="PF04039"/>
    </source>
</evidence>
<feature type="transmembrane region" description="Helical" evidence="10">
    <location>
        <begin position="574"/>
        <end position="593"/>
    </location>
</feature>
<dbReference type="PANTHER" id="PTHR43373">
    <property type="entry name" value="NA(+)/H(+) ANTIPORTER SUBUNIT"/>
    <property type="match status" value="1"/>
</dbReference>
<feature type="transmembrane region" description="Helical" evidence="10">
    <location>
        <begin position="605"/>
        <end position="626"/>
    </location>
</feature>
<dbReference type="EMBL" id="QFWX01000002">
    <property type="protein sequence ID" value="PXX92752.1"/>
    <property type="molecule type" value="Genomic_DNA"/>
</dbReference>
<feature type="transmembrane region" description="Helical" evidence="10">
    <location>
        <begin position="327"/>
        <end position="351"/>
    </location>
</feature>
<keyword evidence="4" id="KW-1003">Cell membrane</keyword>
<keyword evidence="17" id="KW-1185">Reference proteome</keyword>
<evidence type="ECO:0000256" key="10">
    <source>
        <dbReference type="SAM" id="Phobius"/>
    </source>
</evidence>
<feature type="transmembrane region" description="Helical" evidence="10">
    <location>
        <begin position="83"/>
        <end position="105"/>
    </location>
</feature>
<reference evidence="16 17" key="2">
    <citation type="submission" date="2018-06" db="EMBL/GenBank/DDBJ databases">
        <title>Marinobactersediminissp. nov, a moderately halophilic bacterium isolated from marine solar saltern.</title>
        <authorList>
            <person name="Zhang Y."/>
        </authorList>
    </citation>
    <scope>NUCLEOTIDE SEQUENCE [LARGE SCALE GENOMIC DNA]</scope>
    <source>
        <strain evidence="16 17">F01</strain>
    </source>
</reference>
<evidence type="ECO:0000313" key="17">
    <source>
        <dbReference type="Proteomes" id="UP000253987"/>
    </source>
</evidence>
<feature type="transmembrane region" description="Helical" evidence="10">
    <location>
        <begin position="633"/>
        <end position="651"/>
    </location>
</feature>
<feature type="transmembrane region" description="Helical" evidence="10">
    <location>
        <begin position="112"/>
        <end position="130"/>
    </location>
</feature>
<evidence type="ECO:0000259" key="12">
    <source>
        <dbReference type="Pfam" id="PF00662"/>
    </source>
</evidence>
<dbReference type="GO" id="GO:0015297">
    <property type="term" value="F:antiporter activity"/>
    <property type="evidence" value="ECO:0007669"/>
    <property type="project" value="UniProtKB-KW"/>
</dbReference>
<dbReference type="OrthoDB" id="9811798at2"/>
<evidence type="ECO:0000256" key="2">
    <source>
        <dbReference type="ARBA" id="ARBA00022448"/>
    </source>
</evidence>
<comment type="caution">
    <text evidence="16">The sequence shown here is derived from an EMBL/GenBank/DDBJ whole genome shotgun (WGS) entry which is preliminary data.</text>
</comment>
<dbReference type="PANTHER" id="PTHR43373:SF1">
    <property type="entry name" value="NA(+)_H(+) ANTIPORTER SUBUNIT A"/>
    <property type="match status" value="1"/>
</dbReference>
<dbReference type="GO" id="GO:0005886">
    <property type="term" value="C:plasma membrane"/>
    <property type="evidence" value="ECO:0007669"/>
    <property type="project" value="UniProtKB-SubCell"/>
</dbReference>
<keyword evidence="8 10" id="KW-0472">Membrane</keyword>
<dbReference type="InterPro" id="IPR046806">
    <property type="entry name" value="MrpA_C/MbhE"/>
</dbReference>
<feature type="transmembrane region" description="Helical" evidence="10">
    <location>
        <begin position="136"/>
        <end position="157"/>
    </location>
</feature>
<evidence type="ECO:0000256" key="5">
    <source>
        <dbReference type="ARBA" id="ARBA00022692"/>
    </source>
</evidence>
<evidence type="ECO:0000256" key="9">
    <source>
        <dbReference type="RuleBase" id="RU000320"/>
    </source>
</evidence>
<feature type="transmembrane region" description="Helical" evidence="10">
    <location>
        <begin position="457"/>
        <end position="476"/>
    </location>
</feature>
<keyword evidence="2" id="KW-0813">Transport</keyword>
<dbReference type="GO" id="GO:0006811">
    <property type="term" value="P:monoatomic ion transport"/>
    <property type="evidence" value="ECO:0007669"/>
    <property type="project" value="UniProtKB-KW"/>
</dbReference>
<dbReference type="Pfam" id="PF00662">
    <property type="entry name" value="Proton_antipo_N"/>
    <property type="match status" value="1"/>
</dbReference>
<feature type="domain" description="NADH-Ubiquinone oxidoreductase (complex I) chain 5 N-terminal" evidence="12">
    <location>
        <begin position="72"/>
        <end position="115"/>
    </location>
</feature>
<feature type="transmembrane region" description="Helical" evidence="10">
    <location>
        <begin position="824"/>
        <end position="845"/>
    </location>
</feature>
<dbReference type="InterPro" id="IPR007182">
    <property type="entry name" value="MnhB"/>
</dbReference>
<sequence>MDIGLLVFLPVLGAIASFLSRLKRPGPDHVQTHALVALIAPAICLLLLLSYLPRIQTGEALVYSLSWVPAIGLELAFRLDGLSWLFATLITGIGCLIIVYARYYFAGKDTAGRFFVLIQLFMTAMLGIVLSENLLFMLIFWELTSLVSFLLIGFTWSSRNARRGARMSLVITGGGGLALLGGILLLGQIVGSYQISDVLAATDVIVSDDRYPLTLSLILLGAFTKSAQAPFHLWLPHAMAAPTPVSAYLHSATMVKAGLFLMARLHPAMGDTELWFGLITITGMVTLMVGAFVAMFMHDIKGLLAYSTISHLGLITLLIGMGSEMAMAAALFHLTTHALFKAPLFMMAGIVDQATGSRDMRNINGLWRTMPILMLITAVPAAAMAGLPLMSGYLSKKMLFSESLLVTAPHWANTLIPAWVTVAALFSVAYSVRIFHNVFFNGQPVDLPHWPPRKKPFGMLVPLFILAAASLLMGLAPQATYDSVIHLAVMATSMSHLPLYDFSALSGAQVPAMMSMIAMVGGIVFYLARGPLVAIHRQLPEVDAKNIFEQIMQQCIRFAQSLVYRLENGSLQRYLAFILVAAIAPALWMLSGYSGWRGPSELTDLNAMVVFGAVILCLSAIGVALFHHQRLPALLLLSVTGLFVTLAFAQFSAPDLALTQLSVEVMAVVIMMLALSFLPQTSPRESGAGRIVRDLSLAGLAGTGVGLLAYAVLTRPADTISGYFLANSVPGGGGTNVVNVILVDFRGFDTLGEITVLGIAAVAVFAFTRDLHLKERVASAGTAKGFAEPHPIILQMVSRMALPIALLVSAYIFLRGHNMPGGGFIAGLVTAVALTLQYMAGGLVWAQERMLTHFRPLIGAGLLIATATGLGSWVVGYPFLTSAFSHMDWPLIGEFELATALLFDLGVYTTVVGATLLILANLGKLMTVAGPGREVG</sequence>
<dbReference type="Pfam" id="PF20501">
    <property type="entry name" value="MbhE"/>
    <property type="match status" value="1"/>
</dbReference>
<feature type="domain" description="MrpA C-terminal/MbhD" evidence="14">
    <location>
        <begin position="616"/>
        <end position="680"/>
    </location>
</feature>
<feature type="domain" description="Na+/H+ antiporter MnhB subunit-related protein" evidence="13">
    <location>
        <begin position="793"/>
        <end position="916"/>
    </location>
</feature>
<dbReference type="InterPro" id="IPR001516">
    <property type="entry name" value="Proton_antipo_N"/>
</dbReference>
<keyword evidence="6 10" id="KW-1133">Transmembrane helix</keyword>
<dbReference type="InterPro" id="IPR025383">
    <property type="entry name" value="MrpA_C/MbhD"/>
</dbReference>
<evidence type="ECO:0000256" key="6">
    <source>
        <dbReference type="ARBA" id="ARBA00022989"/>
    </source>
</evidence>
<keyword evidence="3" id="KW-0050">Antiport</keyword>
<name>A0A2V3ZNU3_9GAMM</name>
<evidence type="ECO:0000256" key="1">
    <source>
        <dbReference type="ARBA" id="ARBA00004651"/>
    </source>
</evidence>
<dbReference type="Pfam" id="PF04039">
    <property type="entry name" value="MnhB"/>
    <property type="match status" value="1"/>
</dbReference>
<feature type="transmembrane region" description="Helical" evidence="10">
    <location>
        <begin position="792"/>
        <end position="812"/>
    </location>
</feature>
<evidence type="ECO:0000256" key="4">
    <source>
        <dbReference type="ARBA" id="ARBA00022475"/>
    </source>
</evidence>
<dbReference type="InterPro" id="IPR001750">
    <property type="entry name" value="ND/Mrp_TM"/>
</dbReference>
<feature type="transmembrane region" description="Helical" evidence="10">
    <location>
        <begin position="32"/>
        <end position="53"/>
    </location>
</feature>
<proteinExistence type="predicted"/>
<comment type="subcellular location">
    <subcellularLocation>
        <location evidence="1">Cell membrane</location>
        <topology evidence="1">Multi-pass membrane protein</topology>
    </subcellularLocation>
    <subcellularLocation>
        <location evidence="9">Membrane</location>
        <topology evidence="9">Multi-pass membrane protein</topology>
    </subcellularLocation>
</comment>
<gene>
    <name evidence="16" type="ORF">DIT71_06130</name>
</gene>
<keyword evidence="7" id="KW-0406">Ion transport</keyword>